<evidence type="ECO:0000313" key="8">
    <source>
        <dbReference type="EMBL" id="NXD30473.1"/>
    </source>
</evidence>
<dbReference type="PANTHER" id="PTHR41694:SF3">
    <property type="entry name" value="RNA-DIRECTED DNA POLYMERASE-RELATED"/>
    <property type="match status" value="1"/>
</dbReference>
<feature type="non-terminal residue" evidence="8">
    <location>
        <position position="270"/>
    </location>
</feature>
<evidence type="ECO:0000313" key="9">
    <source>
        <dbReference type="Proteomes" id="UP000623542"/>
    </source>
</evidence>
<accession>A0A851USY2</accession>
<dbReference type="InterPro" id="IPR043502">
    <property type="entry name" value="DNA/RNA_pol_sf"/>
</dbReference>
<evidence type="ECO:0000256" key="3">
    <source>
        <dbReference type="ARBA" id="ARBA00022722"/>
    </source>
</evidence>
<evidence type="ECO:0000256" key="6">
    <source>
        <dbReference type="ARBA" id="ARBA00022918"/>
    </source>
</evidence>
<dbReference type="InterPro" id="IPR043128">
    <property type="entry name" value="Rev_trsase/Diguanyl_cyclase"/>
</dbReference>
<keyword evidence="5" id="KW-0378">Hydrolase</keyword>
<sequence length="270" mass="31046">LVAAGFELQKDKIQKMPPWKYLGLVINKRTIVPQKLDIRTDVRTLRDVHQLCGALNWVRPWLGLTTEDLAPFFNLLKGGEEFSSPRVLTAEAKAALEKVHQAMSSKQAHRYDPELPFRFIIMGNLPHMHGIIFQWDTRNTEGQGKRGPLLIIEWVFLSHHQPKRITQLQELMAELIRKARMQMRDLVGCDFECIHVPNKLSTGQITKPMLEHLLQENEALQFAQDSFTGQISIHQPAHKLFNSELNFKLALKSVWSKRPLNALTVFTDVC</sequence>
<keyword evidence="4" id="KW-0255">Endonuclease</keyword>
<evidence type="ECO:0000259" key="7">
    <source>
        <dbReference type="Pfam" id="PF06817"/>
    </source>
</evidence>
<dbReference type="GO" id="GO:0035613">
    <property type="term" value="F:RNA stem-loop binding"/>
    <property type="evidence" value="ECO:0007669"/>
    <property type="project" value="TreeGrafter"/>
</dbReference>
<dbReference type="Proteomes" id="UP000623542">
    <property type="component" value="Unassembled WGS sequence"/>
</dbReference>
<keyword evidence="3" id="KW-0540">Nuclease</keyword>
<dbReference type="InterPro" id="IPR010661">
    <property type="entry name" value="RVT_thumb"/>
</dbReference>
<proteinExistence type="predicted"/>
<gene>
    <name evidence="8" type="primary">Ervk10</name>
    <name evidence="8" type="ORF">ELAFOR_R06763</name>
</gene>
<comment type="caution">
    <text evidence="8">The sequence shown here is derived from an EMBL/GenBank/DDBJ whole genome shotgun (WGS) entry which is preliminary data.</text>
</comment>
<keyword evidence="1" id="KW-0808">Transferase</keyword>
<keyword evidence="9" id="KW-1185">Reference proteome</keyword>
<dbReference type="PANTHER" id="PTHR41694">
    <property type="entry name" value="ENDOGENOUS RETROVIRUS GROUP K MEMBER POL PROTEIN"/>
    <property type="match status" value="1"/>
</dbReference>
<feature type="domain" description="Reverse transcriptase thumb" evidence="7">
    <location>
        <begin position="33"/>
        <end position="97"/>
    </location>
</feature>
<dbReference type="GO" id="GO:0004519">
    <property type="term" value="F:endonuclease activity"/>
    <property type="evidence" value="ECO:0007669"/>
    <property type="project" value="UniProtKB-KW"/>
</dbReference>
<dbReference type="AlphaFoldDB" id="A0A851USY2"/>
<feature type="non-terminal residue" evidence="8">
    <location>
        <position position="1"/>
    </location>
</feature>
<dbReference type="Pfam" id="PF06817">
    <property type="entry name" value="RVT_thumb"/>
    <property type="match status" value="1"/>
</dbReference>
<dbReference type="EMBL" id="WBNG01001394">
    <property type="protein sequence ID" value="NXD30473.1"/>
    <property type="molecule type" value="Genomic_DNA"/>
</dbReference>
<dbReference type="GO" id="GO:0003964">
    <property type="term" value="F:RNA-directed DNA polymerase activity"/>
    <property type="evidence" value="ECO:0007669"/>
    <property type="project" value="UniProtKB-KW"/>
</dbReference>
<evidence type="ECO:0000256" key="5">
    <source>
        <dbReference type="ARBA" id="ARBA00022801"/>
    </source>
</evidence>
<dbReference type="OrthoDB" id="6773263at2759"/>
<keyword evidence="2" id="KW-0548">Nucleotidyltransferase</keyword>
<organism evidence="8 9">
    <name type="scientific">Elachura formosa</name>
    <name type="common">spotted wren-babbler</name>
    <dbReference type="NCBI Taxonomy" id="1463973"/>
    <lineage>
        <taxon>Eukaryota</taxon>
        <taxon>Metazoa</taxon>
        <taxon>Chordata</taxon>
        <taxon>Craniata</taxon>
        <taxon>Vertebrata</taxon>
        <taxon>Euteleostomi</taxon>
        <taxon>Archelosauria</taxon>
        <taxon>Archosauria</taxon>
        <taxon>Dinosauria</taxon>
        <taxon>Saurischia</taxon>
        <taxon>Theropoda</taxon>
        <taxon>Coelurosauria</taxon>
        <taxon>Aves</taxon>
        <taxon>Neognathae</taxon>
        <taxon>Neoaves</taxon>
        <taxon>Telluraves</taxon>
        <taxon>Australaves</taxon>
        <taxon>Passeriformes</taxon>
        <taxon>Elachuridae</taxon>
        <taxon>Elachura</taxon>
    </lineage>
</organism>
<dbReference type="SUPFAM" id="SSF56672">
    <property type="entry name" value="DNA/RNA polymerases"/>
    <property type="match status" value="1"/>
</dbReference>
<keyword evidence="6" id="KW-0695">RNA-directed DNA polymerase</keyword>
<dbReference type="Gene3D" id="3.30.70.270">
    <property type="match status" value="1"/>
</dbReference>
<evidence type="ECO:0000256" key="1">
    <source>
        <dbReference type="ARBA" id="ARBA00022679"/>
    </source>
</evidence>
<evidence type="ECO:0000256" key="4">
    <source>
        <dbReference type="ARBA" id="ARBA00022759"/>
    </source>
</evidence>
<name>A0A851USY2_9PASS</name>
<evidence type="ECO:0000256" key="2">
    <source>
        <dbReference type="ARBA" id="ARBA00022695"/>
    </source>
</evidence>
<dbReference type="GO" id="GO:0016787">
    <property type="term" value="F:hydrolase activity"/>
    <property type="evidence" value="ECO:0007669"/>
    <property type="project" value="UniProtKB-KW"/>
</dbReference>
<reference evidence="8" key="1">
    <citation type="submission" date="2019-09" db="EMBL/GenBank/DDBJ databases">
        <title>Bird 10,000 Genomes (B10K) Project - Family phase.</title>
        <authorList>
            <person name="Zhang G."/>
        </authorList>
    </citation>
    <scope>NUCLEOTIDE SEQUENCE</scope>
    <source>
        <strain evidence="8">B10K-IZCAS-20218</strain>
        <tissue evidence="8">Blood</tissue>
    </source>
</reference>
<protein>
    <submittedName>
        <fullName evidence="8">POK10 protein</fullName>
    </submittedName>
</protein>